<proteinExistence type="inferred from homology"/>
<reference evidence="6 7" key="1">
    <citation type="submission" date="2019-01" db="EMBL/GenBank/DDBJ databases">
        <title>High-quality draft genome of. Pseudomonas songnenensis str. L103, a full-fledged denitrifier isolated from 100 meters deep aquifer in a heavily nitrogen fertilized agricultural area.</title>
        <authorList>
            <person name="Liu M."/>
            <person name="Liu B."/>
        </authorList>
    </citation>
    <scope>NUCLEOTIDE SEQUENCE [LARGE SCALE GENOMIC DNA]</scope>
    <source>
        <strain evidence="6 7">L103</strain>
    </source>
</reference>
<evidence type="ECO:0000256" key="1">
    <source>
        <dbReference type="ARBA" id="ARBA00009437"/>
    </source>
</evidence>
<dbReference type="PANTHER" id="PTHR30118:SF15">
    <property type="entry name" value="TRANSCRIPTIONAL REGULATORY PROTEIN"/>
    <property type="match status" value="1"/>
</dbReference>
<organism evidence="6 7">
    <name type="scientific">Pseudomonas songnenensis</name>
    <dbReference type="NCBI Taxonomy" id="1176259"/>
    <lineage>
        <taxon>Bacteria</taxon>
        <taxon>Pseudomonadati</taxon>
        <taxon>Pseudomonadota</taxon>
        <taxon>Gammaproteobacteria</taxon>
        <taxon>Pseudomonadales</taxon>
        <taxon>Pseudomonadaceae</taxon>
        <taxon>Pseudomonas</taxon>
    </lineage>
</organism>
<gene>
    <name evidence="6" type="ORF">EJA06_022500</name>
</gene>
<dbReference type="GO" id="GO:0003700">
    <property type="term" value="F:DNA-binding transcription factor activity"/>
    <property type="evidence" value="ECO:0007669"/>
    <property type="project" value="InterPro"/>
</dbReference>
<keyword evidence="3" id="KW-0238">DNA-binding</keyword>
<dbReference type="PANTHER" id="PTHR30118">
    <property type="entry name" value="HTH-TYPE TRANSCRIPTIONAL REGULATOR LEUO-RELATED"/>
    <property type="match status" value="1"/>
</dbReference>
<dbReference type="SUPFAM" id="SSF46785">
    <property type="entry name" value="Winged helix' DNA-binding domain"/>
    <property type="match status" value="1"/>
</dbReference>
<dbReference type="RefSeq" id="WP_125898752.1">
    <property type="nucleotide sequence ID" value="NZ_RWYU02000014.1"/>
</dbReference>
<evidence type="ECO:0000313" key="6">
    <source>
        <dbReference type="EMBL" id="RYJ58371.1"/>
    </source>
</evidence>
<evidence type="ECO:0000256" key="2">
    <source>
        <dbReference type="ARBA" id="ARBA00023015"/>
    </source>
</evidence>
<dbReference type="Pfam" id="PF03466">
    <property type="entry name" value="LysR_substrate"/>
    <property type="match status" value="1"/>
</dbReference>
<dbReference type="PROSITE" id="PS50931">
    <property type="entry name" value="HTH_LYSR"/>
    <property type="match status" value="1"/>
</dbReference>
<dbReference type="CDD" id="cd08461">
    <property type="entry name" value="PBP2_DntR_like_3"/>
    <property type="match status" value="1"/>
</dbReference>
<name>A0A482U9J7_9PSED</name>
<dbReference type="InterPro" id="IPR000847">
    <property type="entry name" value="LysR_HTH_N"/>
</dbReference>
<dbReference type="SUPFAM" id="SSF53850">
    <property type="entry name" value="Periplasmic binding protein-like II"/>
    <property type="match status" value="1"/>
</dbReference>
<sequence length="298" mass="32764">MRNLRSLDLNLLRALDALLDEGSVTRAAERLALTQPAVSGMLTRLRESFDDPLFVRSQRGLVPTVRAQSLALPIKRVLGEIDGMLQPPEFVPGTAEFTLSIAATDYAQRTILVPLLAALREEAPGVRVSVRPVDGLRLEHQLASGELDMAIVTPDSIYPGLHARPLYDEQYVCVLRDDHPNADGFDLDDFCALDHALVSLGNGSFEGVTDEALAGLGRKRHVVLSVPSFLMLLEILRGSDLIAVVPKRLIQTSDGLRVLDPPVPIPGFQKVVAWHERTHHHPAHQWVRALLSTVCERS</sequence>
<dbReference type="Gene3D" id="1.10.10.10">
    <property type="entry name" value="Winged helix-like DNA-binding domain superfamily/Winged helix DNA-binding domain"/>
    <property type="match status" value="1"/>
</dbReference>
<evidence type="ECO:0000256" key="3">
    <source>
        <dbReference type="ARBA" id="ARBA00023125"/>
    </source>
</evidence>
<dbReference type="InterPro" id="IPR036390">
    <property type="entry name" value="WH_DNA-bd_sf"/>
</dbReference>
<protein>
    <submittedName>
        <fullName evidence="6">LysR family transcriptional regulator</fullName>
    </submittedName>
</protein>
<dbReference type="PRINTS" id="PR00039">
    <property type="entry name" value="HTHLYSR"/>
</dbReference>
<keyword evidence="2" id="KW-0805">Transcription regulation</keyword>
<dbReference type="Pfam" id="PF00126">
    <property type="entry name" value="HTH_1"/>
    <property type="match status" value="1"/>
</dbReference>
<feature type="domain" description="HTH lysR-type" evidence="5">
    <location>
        <begin position="7"/>
        <end position="64"/>
    </location>
</feature>
<evidence type="ECO:0000256" key="4">
    <source>
        <dbReference type="ARBA" id="ARBA00023163"/>
    </source>
</evidence>
<accession>A0A482U9J7</accession>
<dbReference type="InterPro" id="IPR036388">
    <property type="entry name" value="WH-like_DNA-bd_sf"/>
</dbReference>
<dbReference type="Proteomes" id="UP000282800">
    <property type="component" value="Unassembled WGS sequence"/>
</dbReference>
<dbReference type="Gene3D" id="3.40.190.10">
    <property type="entry name" value="Periplasmic binding protein-like II"/>
    <property type="match status" value="2"/>
</dbReference>
<dbReference type="EMBL" id="RWYU02000014">
    <property type="protein sequence ID" value="RYJ58371.1"/>
    <property type="molecule type" value="Genomic_DNA"/>
</dbReference>
<evidence type="ECO:0000313" key="7">
    <source>
        <dbReference type="Proteomes" id="UP000282800"/>
    </source>
</evidence>
<comment type="caution">
    <text evidence="6">The sequence shown here is derived from an EMBL/GenBank/DDBJ whole genome shotgun (WGS) entry which is preliminary data.</text>
</comment>
<dbReference type="GO" id="GO:0003677">
    <property type="term" value="F:DNA binding"/>
    <property type="evidence" value="ECO:0007669"/>
    <property type="project" value="UniProtKB-KW"/>
</dbReference>
<dbReference type="AlphaFoldDB" id="A0A482U9J7"/>
<comment type="similarity">
    <text evidence="1">Belongs to the LysR transcriptional regulatory family.</text>
</comment>
<evidence type="ECO:0000259" key="5">
    <source>
        <dbReference type="PROSITE" id="PS50931"/>
    </source>
</evidence>
<dbReference type="OrthoDB" id="8557381at2"/>
<dbReference type="InterPro" id="IPR050389">
    <property type="entry name" value="LysR-type_TF"/>
</dbReference>
<keyword evidence="4" id="KW-0804">Transcription</keyword>
<dbReference type="InterPro" id="IPR005119">
    <property type="entry name" value="LysR_subst-bd"/>
</dbReference>